<reference evidence="1 2" key="1">
    <citation type="submission" date="2023-11" db="EMBL/GenBank/DDBJ databases">
        <title>Bacillus jintuensis, isolated from a mudflat on the Beibu Gulf coast.</title>
        <authorList>
            <person name="Li M."/>
        </authorList>
    </citation>
    <scope>NUCLEOTIDE SEQUENCE [LARGE SCALE GENOMIC DNA]</scope>
    <source>
        <strain evidence="1 2">31A1R</strain>
    </source>
</reference>
<accession>A0ABU5IY80</accession>
<proteinExistence type="predicted"/>
<dbReference type="EMBL" id="JAXOFX010000005">
    <property type="protein sequence ID" value="MDZ5472091.1"/>
    <property type="molecule type" value="Genomic_DNA"/>
</dbReference>
<dbReference type="InterPro" id="IPR058870">
    <property type="entry name" value="YuzC"/>
</dbReference>
<dbReference type="Pfam" id="PF26344">
    <property type="entry name" value="YuzC"/>
    <property type="match status" value="1"/>
</dbReference>
<name>A0ABU5IY80_9BACI</name>
<organism evidence="1 2">
    <name type="scientific">Robertmurraya mangrovi</name>
    <dbReference type="NCBI Taxonomy" id="3098077"/>
    <lineage>
        <taxon>Bacteria</taxon>
        <taxon>Bacillati</taxon>
        <taxon>Bacillota</taxon>
        <taxon>Bacilli</taxon>
        <taxon>Bacillales</taxon>
        <taxon>Bacillaceae</taxon>
        <taxon>Robertmurraya</taxon>
    </lineage>
</organism>
<evidence type="ECO:0000313" key="2">
    <source>
        <dbReference type="Proteomes" id="UP001290455"/>
    </source>
</evidence>
<dbReference type="Proteomes" id="UP001290455">
    <property type="component" value="Unassembled WGS sequence"/>
</dbReference>
<evidence type="ECO:0000313" key="1">
    <source>
        <dbReference type="EMBL" id="MDZ5472091.1"/>
    </source>
</evidence>
<protein>
    <submittedName>
        <fullName evidence="1">Uncharacterized protein</fullName>
    </submittedName>
</protein>
<gene>
    <name evidence="1" type="ORF">SM124_10060</name>
</gene>
<keyword evidence="2" id="KW-1185">Reference proteome</keyword>
<dbReference type="RefSeq" id="WP_322446391.1">
    <property type="nucleotide sequence ID" value="NZ_JAXOFX010000005.1"/>
</dbReference>
<comment type="caution">
    <text evidence="1">The sequence shown here is derived from an EMBL/GenBank/DDBJ whole genome shotgun (WGS) entry which is preliminary data.</text>
</comment>
<sequence length="138" mass="16228">MYNFYPSNRMRYTPSQSHHYIHSNNQIYYSPYYYPYHYVRQFPSVNPTQFISSAKQMELIMKDASLLLQRMSSSREFSSELMSAAQESKMEKVTSMIKSTGVQTMPEISYTPDGLKLIFTSKTNNIDCCHLTLSLRWM</sequence>